<evidence type="ECO:0000313" key="1">
    <source>
        <dbReference type="EMBL" id="TNV72800.1"/>
    </source>
</evidence>
<organism evidence="1 2">
    <name type="scientific">Halteria grandinella</name>
    <dbReference type="NCBI Taxonomy" id="5974"/>
    <lineage>
        <taxon>Eukaryota</taxon>
        <taxon>Sar</taxon>
        <taxon>Alveolata</taxon>
        <taxon>Ciliophora</taxon>
        <taxon>Intramacronucleata</taxon>
        <taxon>Spirotrichea</taxon>
        <taxon>Stichotrichia</taxon>
        <taxon>Sporadotrichida</taxon>
        <taxon>Halteriidae</taxon>
        <taxon>Halteria</taxon>
    </lineage>
</organism>
<gene>
    <name evidence="1" type="ORF">FGO68_gene17513</name>
</gene>
<keyword evidence="2" id="KW-1185">Reference proteome</keyword>
<evidence type="ECO:0000313" key="2">
    <source>
        <dbReference type="Proteomes" id="UP000785679"/>
    </source>
</evidence>
<dbReference type="EMBL" id="RRYP01020912">
    <property type="protein sequence ID" value="TNV72800.1"/>
    <property type="molecule type" value="Genomic_DNA"/>
</dbReference>
<dbReference type="AlphaFoldDB" id="A0A8J8SW33"/>
<sequence>MIGKEFGFVGRSHRKLRREHDLMKESVLLDQIRVSQDNSTTDERNNKIEKLAPDSENIQNAPPNQAQINYPQRQKVLFPNLKTQTIPIKQLLENLSPKLYHEKTTQIIIDDLRVNEISSKRQNSIDQFSVSGRNSTILMGDVSKSINQSRILQLLKRREFQNPIPNQKNLPFLTQSRRIVAHRVSQYPSEVTPKSNEEVQSPICEQPIMQETTSSVNDTPNIGKSNMSRREEDGMVENGSMDNTPHHLTNSRFQNASTYSRNLKERGSAYNSRRFDTMKNNARIQVFVSMNAKHLPQMVTQETQISPSGFISHRKQKSVDKPRVSRSLELKKFVLPFKEEMLKRYQESDMKVQKSSFVKIKARPNLYKLLQR</sequence>
<proteinExistence type="predicted"/>
<name>A0A8J8SW33_HALGN</name>
<accession>A0A8J8SW33</accession>
<protein>
    <submittedName>
        <fullName evidence="1">Uncharacterized protein</fullName>
    </submittedName>
</protein>
<reference evidence="1" key="1">
    <citation type="submission" date="2019-06" db="EMBL/GenBank/DDBJ databases">
        <authorList>
            <person name="Zheng W."/>
        </authorList>
    </citation>
    <scope>NUCLEOTIDE SEQUENCE</scope>
    <source>
        <strain evidence="1">QDHG01</strain>
    </source>
</reference>
<dbReference type="Proteomes" id="UP000785679">
    <property type="component" value="Unassembled WGS sequence"/>
</dbReference>
<comment type="caution">
    <text evidence="1">The sequence shown here is derived from an EMBL/GenBank/DDBJ whole genome shotgun (WGS) entry which is preliminary data.</text>
</comment>